<feature type="region of interest" description="Disordered" evidence="1">
    <location>
        <begin position="282"/>
        <end position="305"/>
    </location>
</feature>
<organism evidence="2 3">
    <name type="scientific">Chlorella sorokiniana</name>
    <name type="common">Freshwater green alga</name>
    <dbReference type="NCBI Taxonomy" id="3076"/>
    <lineage>
        <taxon>Eukaryota</taxon>
        <taxon>Viridiplantae</taxon>
        <taxon>Chlorophyta</taxon>
        <taxon>core chlorophytes</taxon>
        <taxon>Trebouxiophyceae</taxon>
        <taxon>Chlorellales</taxon>
        <taxon>Chlorellaceae</taxon>
        <taxon>Chlorella clade</taxon>
        <taxon>Chlorella</taxon>
    </lineage>
</organism>
<reference evidence="2 3" key="1">
    <citation type="journal article" date="2018" name="Plant J.">
        <title>Genome sequences of Chlorella sorokiniana UTEX 1602 and Micractinium conductrix SAG 241.80: implications to maltose excretion by a green alga.</title>
        <authorList>
            <person name="Arriola M.B."/>
            <person name="Velmurugan N."/>
            <person name="Zhang Y."/>
            <person name="Plunkett M.H."/>
            <person name="Hondzo H."/>
            <person name="Barney B.M."/>
        </authorList>
    </citation>
    <scope>NUCLEOTIDE SEQUENCE [LARGE SCALE GENOMIC DNA]</scope>
    <source>
        <strain evidence="3">UTEX 1602</strain>
    </source>
</reference>
<protein>
    <submittedName>
        <fullName evidence="2">Uncharacterized protein</fullName>
    </submittedName>
</protein>
<sequence length="305" mass="33988">MPALLQANQRLAAGPQAICQRRRDRRRTIRTHASANGRADNPLVSLAVGAMTEGLRLAGVGADDYRAATTAATSPARAGGRALRRGDVAGLLRTLRRDYTENSYFVTGVLDNAEIYSPDCLFADPTISFRGRDLYVRNLSLLVPFLEEPRIELKSLRQLPAEGRQQRRWRWQWQWPGLLGAGPNSRRSESSGSESSGSSRNSSSGRNSNSSSRGAAESSQLFAEWRLSCYVRLPWAPFVEVNGTTTYTLNGEENQIVSHVEAWDISPTQALLLLLKPSERAAWRPRRQAQQQTEQRAQQRARQRG</sequence>
<proteinExistence type="predicted"/>
<dbReference type="PANTHER" id="PTHR34123:SF4">
    <property type="entry name" value="PHOSPHORIBOSYLTRANSFERASE-LIKE PROTEIN, PUTATIVE (DUF2358)-RELATED"/>
    <property type="match status" value="1"/>
</dbReference>
<evidence type="ECO:0000313" key="3">
    <source>
        <dbReference type="Proteomes" id="UP000239899"/>
    </source>
</evidence>
<keyword evidence="3" id="KW-1185">Reference proteome</keyword>
<dbReference type="PANTHER" id="PTHR34123">
    <property type="entry name" value="OS04G0578200 PROTEIN"/>
    <property type="match status" value="1"/>
</dbReference>
<accession>A0A2P6TP04</accession>
<dbReference type="Proteomes" id="UP000239899">
    <property type="component" value="Unassembled WGS sequence"/>
</dbReference>
<feature type="compositionally biased region" description="Low complexity" evidence="1">
    <location>
        <begin position="288"/>
        <end position="298"/>
    </location>
</feature>
<feature type="compositionally biased region" description="Low complexity" evidence="1">
    <location>
        <begin position="190"/>
        <end position="213"/>
    </location>
</feature>
<comment type="caution">
    <text evidence="2">The sequence shown here is derived from an EMBL/GenBank/DDBJ whole genome shotgun (WGS) entry which is preliminary data.</text>
</comment>
<evidence type="ECO:0000256" key="1">
    <source>
        <dbReference type="SAM" id="MobiDB-lite"/>
    </source>
</evidence>
<feature type="region of interest" description="Disordered" evidence="1">
    <location>
        <begin position="180"/>
        <end position="213"/>
    </location>
</feature>
<name>A0A2P6TP04_CHLSO</name>
<gene>
    <name evidence="2" type="ORF">C2E21_5369</name>
</gene>
<dbReference type="STRING" id="3076.A0A2P6TP04"/>
<dbReference type="InterPro" id="IPR018790">
    <property type="entry name" value="DUF2358"/>
</dbReference>
<dbReference type="OrthoDB" id="348976at2759"/>
<dbReference type="AlphaFoldDB" id="A0A2P6TP04"/>
<dbReference type="Pfam" id="PF10184">
    <property type="entry name" value="DUF2358"/>
    <property type="match status" value="1"/>
</dbReference>
<evidence type="ECO:0000313" key="2">
    <source>
        <dbReference type="EMBL" id="PRW51066.1"/>
    </source>
</evidence>
<dbReference type="EMBL" id="LHPG02000010">
    <property type="protein sequence ID" value="PRW51066.1"/>
    <property type="molecule type" value="Genomic_DNA"/>
</dbReference>